<dbReference type="Proteomes" id="UP000196255">
    <property type="component" value="Unassembled WGS sequence"/>
</dbReference>
<comment type="caution">
    <text evidence="4">The sequence shown here is derived from an EMBL/GenBank/DDBJ whole genome shotgun (WGS) entry which is preliminary data.</text>
</comment>
<proteinExistence type="predicted"/>
<dbReference type="Pfam" id="PF01551">
    <property type="entry name" value="Peptidase_M23"/>
    <property type="match status" value="1"/>
</dbReference>
<dbReference type="InterPro" id="IPR018337">
    <property type="entry name" value="Cell_wall/Cho-bd_repeat"/>
</dbReference>
<feature type="domain" description="M23ase beta-sheet core" evidence="3">
    <location>
        <begin position="170"/>
        <end position="257"/>
    </location>
</feature>
<organism evidence="4 5">
    <name type="scientific">Ligilactobacillus salivarius</name>
    <dbReference type="NCBI Taxonomy" id="1624"/>
    <lineage>
        <taxon>Bacteria</taxon>
        <taxon>Bacillati</taxon>
        <taxon>Bacillota</taxon>
        <taxon>Bacilli</taxon>
        <taxon>Lactobacillales</taxon>
        <taxon>Lactobacillaceae</taxon>
        <taxon>Ligilactobacillus</taxon>
    </lineage>
</organism>
<evidence type="ECO:0000256" key="1">
    <source>
        <dbReference type="ARBA" id="ARBA00022737"/>
    </source>
</evidence>
<reference evidence="5" key="1">
    <citation type="submission" date="2017-04" db="EMBL/GenBank/DDBJ databases">
        <title>Function of individual gut microbiota members based on whole genome sequencing of pure cultures obtained from chicken caecum.</title>
        <authorList>
            <person name="Medvecky M."/>
            <person name="Cejkova D."/>
            <person name="Polansky O."/>
            <person name="Karasova D."/>
            <person name="Kubasova T."/>
            <person name="Cizek A."/>
            <person name="Rychlik I."/>
        </authorList>
    </citation>
    <scope>NUCLEOTIDE SEQUENCE [LARGE SCALE GENOMIC DNA]</scope>
    <source>
        <strain evidence="5">An84</strain>
    </source>
</reference>
<dbReference type="AlphaFoldDB" id="A0AB36MF18"/>
<dbReference type="CDD" id="cd12797">
    <property type="entry name" value="M23_peptidase"/>
    <property type="match status" value="1"/>
</dbReference>
<dbReference type="Gene3D" id="2.10.270.10">
    <property type="entry name" value="Cholin Binding"/>
    <property type="match status" value="2"/>
</dbReference>
<dbReference type="SUPFAM" id="SSF69360">
    <property type="entry name" value="Cell wall binding repeat"/>
    <property type="match status" value="1"/>
</dbReference>
<keyword evidence="1" id="KW-0677">Repeat</keyword>
<dbReference type="InterPro" id="IPR050570">
    <property type="entry name" value="Cell_wall_metabolism_enzyme"/>
</dbReference>
<dbReference type="InterPro" id="IPR016047">
    <property type="entry name" value="M23ase_b-sheet_dom"/>
</dbReference>
<evidence type="ECO:0000256" key="2">
    <source>
        <dbReference type="PROSITE-ProRule" id="PRU00591"/>
    </source>
</evidence>
<dbReference type="RefSeq" id="WP_162607837.1">
    <property type="nucleotide sequence ID" value="NZ_NFHF01000036.1"/>
</dbReference>
<dbReference type="Pfam" id="PF19127">
    <property type="entry name" value="Choline_bind_3"/>
    <property type="match status" value="1"/>
</dbReference>
<dbReference type="PANTHER" id="PTHR21666:SF270">
    <property type="entry name" value="MUREIN HYDROLASE ACTIVATOR ENVC"/>
    <property type="match status" value="1"/>
</dbReference>
<dbReference type="InterPro" id="IPR011055">
    <property type="entry name" value="Dup_hybrid_motif"/>
</dbReference>
<dbReference type="PROSITE" id="PS51170">
    <property type="entry name" value="CW"/>
    <property type="match status" value="1"/>
</dbReference>
<evidence type="ECO:0000313" key="4">
    <source>
        <dbReference type="EMBL" id="OUN16652.1"/>
    </source>
</evidence>
<sequence length="288" mass="32373">YGNNGQMQYGQRNIDGHWYMFDTYNGAMKTGLVYIPEQNKTVYYGNNGQMQYGQRNIGGHWYNFDTYNGAMKTGLVYIPEQRKTVYYGSNGQMQYGWQTINNKKYYFDTFNGAMKTGTVNINGKNYTFNSDGTLKQDTWGWPFPSVGQGSFTGAQLFGVNPGGEFRTNGFHDGLDFGSYDHPGSSVHAVHSGVVTQIGYIAGLENYVVVQSDEYSFVYQEAFSNRGNITVHVGQQINTGDVIGYRDTSHLHLGITREKNIMRAIANSFNNNGTWLNPLELIRNGIANQ</sequence>
<gene>
    <name evidence="4" type="ORF">B5G36_09980</name>
</gene>
<protein>
    <submittedName>
        <fullName evidence="4">Cell wall-binding protein</fullName>
    </submittedName>
</protein>
<feature type="non-terminal residue" evidence="4">
    <location>
        <position position="1"/>
    </location>
</feature>
<feature type="repeat" description="Cell wall-binding" evidence="2">
    <location>
        <begin position="94"/>
        <end position="113"/>
    </location>
</feature>
<evidence type="ECO:0000313" key="5">
    <source>
        <dbReference type="Proteomes" id="UP000196255"/>
    </source>
</evidence>
<dbReference type="GO" id="GO:0004222">
    <property type="term" value="F:metalloendopeptidase activity"/>
    <property type="evidence" value="ECO:0007669"/>
    <property type="project" value="TreeGrafter"/>
</dbReference>
<dbReference type="EMBL" id="NFHF01000036">
    <property type="protein sequence ID" value="OUN16652.1"/>
    <property type="molecule type" value="Genomic_DNA"/>
</dbReference>
<name>A0AB36MF18_9LACO</name>
<dbReference type="Gene3D" id="2.70.70.10">
    <property type="entry name" value="Glucose Permease (Domain IIA)"/>
    <property type="match status" value="1"/>
</dbReference>
<dbReference type="PANTHER" id="PTHR21666">
    <property type="entry name" value="PEPTIDASE-RELATED"/>
    <property type="match status" value="1"/>
</dbReference>
<evidence type="ECO:0000259" key="3">
    <source>
        <dbReference type="Pfam" id="PF01551"/>
    </source>
</evidence>
<accession>A0AB36MF18</accession>